<protein>
    <submittedName>
        <fullName evidence="2">Uncharacterized protein</fullName>
    </submittedName>
</protein>
<name>A0AAV5USY9_9BILA</name>
<feature type="non-terminal residue" evidence="2">
    <location>
        <position position="1"/>
    </location>
</feature>
<evidence type="ECO:0000313" key="2">
    <source>
        <dbReference type="EMBL" id="GMT10297.1"/>
    </source>
</evidence>
<evidence type="ECO:0000313" key="3">
    <source>
        <dbReference type="Proteomes" id="UP001432322"/>
    </source>
</evidence>
<reference evidence="2" key="1">
    <citation type="submission" date="2023-10" db="EMBL/GenBank/DDBJ databases">
        <title>Genome assembly of Pristionchus species.</title>
        <authorList>
            <person name="Yoshida K."/>
            <person name="Sommer R.J."/>
        </authorList>
    </citation>
    <scope>NUCLEOTIDE SEQUENCE</scope>
    <source>
        <strain evidence="2">RS5133</strain>
    </source>
</reference>
<comment type="caution">
    <text evidence="2">The sequence shown here is derived from an EMBL/GenBank/DDBJ whole genome shotgun (WGS) entry which is preliminary data.</text>
</comment>
<proteinExistence type="predicted"/>
<feature type="compositionally biased region" description="Acidic residues" evidence="1">
    <location>
        <begin position="416"/>
        <end position="430"/>
    </location>
</feature>
<dbReference type="AlphaFoldDB" id="A0AAV5USY9"/>
<feature type="region of interest" description="Disordered" evidence="1">
    <location>
        <begin position="407"/>
        <end position="616"/>
    </location>
</feature>
<feature type="compositionally biased region" description="Acidic residues" evidence="1">
    <location>
        <begin position="447"/>
        <end position="456"/>
    </location>
</feature>
<accession>A0AAV5USY9</accession>
<gene>
    <name evidence="2" type="ORF">PFISCL1PPCAC_1594</name>
</gene>
<feature type="compositionally biased region" description="Acidic residues" evidence="1">
    <location>
        <begin position="585"/>
        <end position="594"/>
    </location>
</feature>
<dbReference type="EMBL" id="BTSY01000001">
    <property type="protein sequence ID" value="GMT10297.1"/>
    <property type="molecule type" value="Genomic_DNA"/>
</dbReference>
<feature type="compositionally biased region" description="Acidic residues" evidence="1">
    <location>
        <begin position="555"/>
        <end position="567"/>
    </location>
</feature>
<keyword evidence="3" id="KW-1185">Reference proteome</keyword>
<feature type="compositionally biased region" description="Basic residues" evidence="1">
    <location>
        <begin position="521"/>
        <end position="530"/>
    </location>
</feature>
<feature type="compositionally biased region" description="Basic and acidic residues" evidence="1">
    <location>
        <begin position="431"/>
        <end position="446"/>
    </location>
</feature>
<organism evidence="2 3">
    <name type="scientific">Pristionchus fissidentatus</name>
    <dbReference type="NCBI Taxonomy" id="1538716"/>
    <lineage>
        <taxon>Eukaryota</taxon>
        <taxon>Metazoa</taxon>
        <taxon>Ecdysozoa</taxon>
        <taxon>Nematoda</taxon>
        <taxon>Chromadorea</taxon>
        <taxon>Rhabditida</taxon>
        <taxon>Rhabditina</taxon>
        <taxon>Diplogasteromorpha</taxon>
        <taxon>Diplogasteroidea</taxon>
        <taxon>Neodiplogasteridae</taxon>
        <taxon>Pristionchus</taxon>
    </lineage>
</organism>
<evidence type="ECO:0000256" key="1">
    <source>
        <dbReference type="SAM" id="MobiDB-lite"/>
    </source>
</evidence>
<dbReference type="Proteomes" id="UP001432322">
    <property type="component" value="Unassembled WGS sequence"/>
</dbReference>
<sequence length="616" mass="73184">FRMGEISPSDLPYDLYDELYLPKTECWRHHHVQMKPDEKKRVIELLKKAGIEVKLGVFTPDEDEILLRNWESLKEDLDYEEGEDARGFVGFGGKGSAAASVANFKLRASSCNFNSRLCAGLQRRLWDSVKLRFLNLFDPRRRQLQKGAKPFGIELRQTKEIIVENGKLRRMSEKQLKKVWKAMQNTDGGTMQVMEYLKDFLGPEWTKKCVEKRVWRLSVLEEGGLPKEKWDKLYRAILIEFIRNDKIDELGFLNMLQDTNFDWKKKLGWYTLSYVHYHGRKDLYKSWLTILSLLRASIDKLRENSRPFIVRYLISNAINENRFDEWKNETEKEKGKKMSEKKAMKKYEEVLIELETKQIEQQLKDNRHEYARVHPIYRFCDGKVVDGCGVNRKSTWGREILQKNKKGKQYKSKEIIDDDSDDTDDDMEDDREQKETRETKMERRGEMEEEEEEEGDKETADKVTANGESEEKNSSIWDMDEDEVHSKKKRNKKINEGGQPDGIVKEVNEEDTGTEESSKERKMKKNKRKKKEMEIEVEENEHNEESSKKRKRNDEEIEREEGEEENEASNSQKKKKKSVRFEEERMNEDEEESIEMEKKKIKEKKKKEKKNEIVEE</sequence>